<dbReference type="Proteomes" id="UP000217289">
    <property type="component" value="Chromosome"/>
</dbReference>
<dbReference type="EMBL" id="CP022163">
    <property type="protein sequence ID" value="ATB27896.1"/>
    <property type="molecule type" value="Genomic_DNA"/>
</dbReference>
<organism evidence="1 2">
    <name type="scientific">Melittangium boletus DSM 14713</name>
    <dbReference type="NCBI Taxonomy" id="1294270"/>
    <lineage>
        <taxon>Bacteria</taxon>
        <taxon>Pseudomonadati</taxon>
        <taxon>Myxococcota</taxon>
        <taxon>Myxococcia</taxon>
        <taxon>Myxococcales</taxon>
        <taxon>Cystobacterineae</taxon>
        <taxon>Archangiaceae</taxon>
        <taxon>Melittangium</taxon>
    </lineage>
</organism>
<evidence type="ECO:0000313" key="2">
    <source>
        <dbReference type="Proteomes" id="UP000217289"/>
    </source>
</evidence>
<dbReference type="OrthoDB" id="5381740at2"/>
<name>A0A250IAB2_9BACT</name>
<accession>A0A250IAB2</accession>
<dbReference type="AlphaFoldDB" id="A0A250IAB2"/>
<dbReference type="KEGG" id="mbd:MEBOL_001341"/>
<dbReference type="RefSeq" id="WP_095976637.1">
    <property type="nucleotide sequence ID" value="NZ_CP022163.1"/>
</dbReference>
<reference evidence="1 2" key="1">
    <citation type="submission" date="2017-06" db="EMBL/GenBank/DDBJ databases">
        <authorList>
            <person name="Kim H.J."/>
            <person name="Triplett B.A."/>
        </authorList>
    </citation>
    <scope>NUCLEOTIDE SEQUENCE [LARGE SCALE GENOMIC DNA]</scope>
    <source>
        <strain evidence="1 2">DSM 14713</strain>
    </source>
</reference>
<proteinExistence type="predicted"/>
<evidence type="ECO:0008006" key="3">
    <source>
        <dbReference type="Google" id="ProtNLM"/>
    </source>
</evidence>
<gene>
    <name evidence="1" type="ORF">MEBOL_001341</name>
</gene>
<evidence type="ECO:0000313" key="1">
    <source>
        <dbReference type="EMBL" id="ATB27896.1"/>
    </source>
</evidence>
<sequence>MNRLAGLWGIALGVVCVMIPDEAWAQRRGRTDGPERSEYGRGGYSRRSEPHVSLTFDWGAGFAAEKSRLDSGGPPLFVGGTLSFWGADWYQFDVSGNYVLQNGLANVLVGPRLRTYGFPLSFNVGLKAGGFFVPDEGVRFGISPQVGVDFLARRHLLLGLGYALDVPIASHGITNRIFMNIGFRL</sequence>
<keyword evidence="2" id="KW-1185">Reference proteome</keyword>
<protein>
    <recommendedName>
        <fullName evidence="3">Outer membrane protein beta-barrel domain-containing protein</fullName>
    </recommendedName>
</protein>